<organism evidence="6 7">
    <name type="scientific">Vitreoscilla massiliensis</name>
    <dbReference type="NCBI Taxonomy" id="1689272"/>
    <lineage>
        <taxon>Bacteria</taxon>
        <taxon>Pseudomonadati</taxon>
        <taxon>Pseudomonadota</taxon>
        <taxon>Betaproteobacteria</taxon>
        <taxon>Neisseriales</taxon>
        <taxon>Neisseriaceae</taxon>
        <taxon>Vitreoscilla</taxon>
    </lineage>
</organism>
<dbReference type="InterPro" id="IPR010493">
    <property type="entry name" value="Ser_AcTrfase_N"/>
</dbReference>
<dbReference type="SUPFAM" id="SSF51161">
    <property type="entry name" value="Trimeric LpxA-like enzymes"/>
    <property type="match status" value="1"/>
</dbReference>
<evidence type="ECO:0000256" key="4">
    <source>
        <dbReference type="ARBA" id="ARBA00023315"/>
    </source>
</evidence>
<dbReference type="InterPro" id="IPR045304">
    <property type="entry name" value="LbH_SAT"/>
</dbReference>
<dbReference type="Pfam" id="PF06426">
    <property type="entry name" value="SATase_N"/>
    <property type="match status" value="1"/>
</dbReference>
<keyword evidence="3" id="KW-0808">Transferase</keyword>
<dbReference type="EMBL" id="CP091511">
    <property type="protein sequence ID" value="UOO88168.1"/>
    <property type="molecule type" value="Genomic_DNA"/>
</dbReference>
<protein>
    <recommendedName>
        <fullName evidence="1">Serine acetyltransferase</fullName>
    </recommendedName>
</protein>
<dbReference type="Gene3D" id="2.160.10.10">
    <property type="entry name" value="Hexapeptide repeat proteins"/>
    <property type="match status" value="1"/>
</dbReference>
<keyword evidence="4" id="KW-0012">Acyltransferase</keyword>
<dbReference type="PANTHER" id="PTHR42811">
    <property type="entry name" value="SERINE ACETYLTRANSFERASE"/>
    <property type="match status" value="1"/>
</dbReference>
<dbReference type="InterPro" id="IPR042122">
    <property type="entry name" value="Ser_AcTrfase_N_sf"/>
</dbReference>
<proteinExistence type="predicted"/>
<evidence type="ECO:0000259" key="5">
    <source>
        <dbReference type="Pfam" id="PF06426"/>
    </source>
</evidence>
<accession>A0ABY4DYK3</accession>
<evidence type="ECO:0000256" key="3">
    <source>
        <dbReference type="ARBA" id="ARBA00022679"/>
    </source>
</evidence>
<reference evidence="6 7" key="1">
    <citation type="journal article" date="2022" name="Res Sq">
        <title>Evolution of multicellular longitudinally dividing oral cavity symbionts (Neisseriaceae).</title>
        <authorList>
            <person name="Nyongesa S."/>
            <person name="Weber P."/>
            <person name="Bernet E."/>
            <person name="Pullido F."/>
            <person name="Nieckarz M."/>
            <person name="Delaby M."/>
            <person name="Nieves C."/>
            <person name="Viehboeck T."/>
            <person name="Krause N."/>
            <person name="Rivera-Millot A."/>
            <person name="Nakamura A."/>
            <person name="Vischer N."/>
            <person name="VanNieuwenhze M."/>
            <person name="Brun Y."/>
            <person name="Cava F."/>
            <person name="Bulgheresi S."/>
            <person name="Veyrier F."/>
        </authorList>
    </citation>
    <scope>NUCLEOTIDE SEQUENCE [LARGE SCALE GENOMIC DNA]</scope>
    <source>
        <strain evidence="6 7">SN4</strain>
    </source>
</reference>
<keyword evidence="2" id="KW-0028">Amino-acid biosynthesis</keyword>
<dbReference type="NCBIfam" id="NF041874">
    <property type="entry name" value="EPS_EpsC"/>
    <property type="match status" value="1"/>
</dbReference>
<dbReference type="Proteomes" id="UP000832011">
    <property type="component" value="Chromosome"/>
</dbReference>
<evidence type="ECO:0000256" key="2">
    <source>
        <dbReference type="ARBA" id="ARBA00022605"/>
    </source>
</evidence>
<name>A0ABY4DYK3_9NEIS</name>
<dbReference type="RefSeq" id="WP_082625626.1">
    <property type="nucleotide sequence ID" value="NZ_CABKVG010000009.1"/>
</dbReference>
<gene>
    <name evidence="6" type="ORF">LVJ82_11800</name>
</gene>
<dbReference type="CDD" id="cd03354">
    <property type="entry name" value="LbH_SAT"/>
    <property type="match status" value="1"/>
</dbReference>
<evidence type="ECO:0000313" key="6">
    <source>
        <dbReference type="EMBL" id="UOO88168.1"/>
    </source>
</evidence>
<feature type="domain" description="Serine acetyltransferase N-terminal" evidence="5">
    <location>
        <begin position="119"/>
        <end position="172"/>
    </location>
</feature>
<evidence type="ECO:0000256" key="1">
    <source>
        <dbReference type="ARBA" id="ARBA00018522"/>
    </source>
</evidence>
<keyword evidence="7" id="KW-1185">Reference proteome</keyword>
<dbReference type="InterPro" id="IPR053376">
    <property type="entry name" value="Serine_acetyltransferase"/>
</dbReference>
<dbReference type="Gene3D" id="1.10.3130.10">
    <property type="entry name" value="serine acetyltransferase, domain 1"/>
    <property type="match status" value="1"/>
</dbReference>
<evidence type="ECO:0000313" key="7">
    <source>
        <dbReference type="Proteomes" id="UP000832011"/>
    </source>
</evidence>
<sequence>MSQTKTTTAAHAATPHLNLDLDLAVADLKAIRQQWSSIQGRGEFNHVALPVPETIIAAIDNLKLALFPQRLGRINPSTVNEDHFVRKHLLTASLDLQQQIGLELHHRATLNGGLIDFTETQQHIAHILSQLLQALPQIRSTLEEDLLAALRGDPAAKSTDEIILSYPGWNAIVHYRLAHFFYQQNLPIVSRIIAEHAHSKTGIDIHPGAQIGSGLFIDHGTGVVIGETAIIGNNVRIYQAVTLGAKRFTEGENGYLHKGQARHPIIEDEVVIYAGATILGRITIGKASVIGGNVWLTHSTPPGSQISQAITRNASPDEVFINGAGI</sequence>
<dbReference type="InterPro" id="IPR011004">
    <property type="entry name" value="Trimer_LpxA-like_sf"/>
</dbReference>